<keyword evidence="4" id="KW-0378">Hydrolase</keyword>
<evidence type="ECO:0000256" key="4">
    <source>
        <dbReference type="ARBA" id="ARBA00022801"/>
    </source>
</evidence>
<dbReference type="Pfam" id="PF12812">
    <property type="entry name" value="PDZ_1"/>
    <property type="match status" value="1"/>
</dbReference>
<dbReference type="Gene3D" id="2.30.42.10">
    <property type="match status" value="2"/>
</dbReference>
<feature type="binding site" evidence="7">
    <location>
        <begin position="246"/>
        <end position="248"/>
    </location>
    <ligand>
        <name>substrate</name>
    </ligand>
</feature>
<evidence type="ECO:0000313" key="9">
    <source>
        <dbReference type="EMBL" id="KUK78209.1"/>
    </source>
</evidence>
<protein>
    <recommendedName>
        <fullName evidence="8">PDZ domain-containing protein</fullName>
    </recommendedName>
</protein>
<dbReference type="PATRIC" id="fig|294710.3.peg.704"/>
<keyword evidence="1" id="KW-0645">Protease</keyword>
<evidence type="ECO:0000256" key="7">
    <source>
        <dbReference type="PIRSR" id="PIRSR611782-2"/>
    </source>
</evidence>
<evidence type="ECO:0000256" key="5">
    <source>
        <dbReference type="ARBA" id="ARBA00022825"/>
    </source>
</evidence>
<dbReference type="EMBL" id="LGGN01000059">
    <property type="protein sequence ID" value="KUK78209.1"/>
    <property type="molecule type" value="Genomic_DNA"/>
</dbReference>
<dbReference type="InterPro" id="IPR025926">
    <property type="entry name" value="PDZ-like_dom"/>
</dbReference>
<dbReference type="SMART" id="SM00228">
    <property type="entry name" value="PDZ"/>
    <property type="match status" value="2"/>
</dbReference>
<dbReference type="InterPro" id="IPR011782">
    <property type="entry name" value="Pept_S1C_Do"/>
</dbReference>
<dbReference type="AlphaFoldDB" id="A0A101HK39"/>
<dbReference type="SUPFAM" id="SSF50494">
    <property type="entry name" value="Trypsin-like serine proteases"/>
    <property type="match status" value="1"/>
</dbReference>
<dbReference type="PROSITE" id="PS50106">
    <property type="entry name" value="PDZ"/>
    <property type="match status" value="1"/>
</dbReference>
<organism evidence="9 10">
    <name type="scientific">Proteiniphilum acetatigenes</name>
    <dbReference type="NCBI Taxonomy" id="294710"/>
    <lineage>
        <taxon>Bacteria</taxon>
        <taxon>Pseudomonadati</taxon>
        <taxon>Bacteroidota</taxon>
        <taxon>Bacteroidia</taxon>
        <taxon>Bacteroidales</taxon>
        <taxon>Dysgonomonadaceae</taxon>
        <taxon>Proteiniphilum</taxon>
    </lineage>
</organism>
<evidence type="ECO:0000256" key="6">
    <source>
        <dbReference type="PIRSR" id="PIRSR611782-1"/>
    </source>
</evidence>
<dbReference type="InterPro" id="IPR009003">
    <property type="entry name" value="Peptidase_S1_PA"/>
</dbReference>
<evidence type="ECO:0000256" key="3">
    <source>
        <dbReference type="ARBA" id="ARBA00022737"/>
    </source>
</evidence>
<keyword evidence="3" id="KW-0677">Repeat</keyword>
<feature type="binding site" evidence="7">
    <location>
        <position position="172"/>
    </location>
    <ligand>
        <name>substrate</name>
    </ligand>
</feature>
<dbReference type="NCBIfam" id="TIGR02037">
    <property type="entry name" value="degP_htrA_DO"/>
    <property type="match status" value="1"/>
</dbReference>
<dbReference type="PRINTS" id="PR00834">
    <property type="entry name" value="PROTEASES2C"/>
</dbReference>
<dbReference type="InterPro" id="IPR001940">
    <property type="entry name" value="Peptidase_S1C"/>
</dbReference>
<evidence type="ECO:0000259" key="8">
    <source>
        <dbReference type="PROSITE" id="PS50106"/>
    </source>
</evidence>
<dbReference type="PANTHER" id="PTHR43343:SF3">
    <property type="entry name" value="PROTEASE DO-LIKE 8, CHLOROPLASTIC"/>
    <property type="match status" value="1"/>
</dbReference>
<dbReference type="Proteomes" id="UP000053860">
    <property type="component" value="Unassembled WGS sequence"/>
</dbReference>
<feature type="active site" description="Charge relay system" evidence="6">
    <location>
        <position position="248"/>
    </location>
</feature>
<comment type="caution">
    <text evidence="9">The sequence shown here is derived from an EMBL/GenBank/DDBJ whole genome shotgun (WGS) entry which is preliminary data.</text>
</comment>
<dbReference type="STRING" id="1123008.GCA_000380985_00882"/>
<dbReference type="Pfam" id="PF13180">
    <property type="entry name" value="PDZ_2"/>
    <property type="match status" value="1"/>
</dbReference>
<feature type="binding site" evidence="7">
    <location>
        <position position="142"/>
    </location>
    <ligand>
        <name>substrate</name>
    </ligand>
</feature>
<feature type="active site" description="Charge relay system" evidence="6">
    <location>
        <position position="142"/>
    </location>
</feature>
<name>A0A101HK39_9BACT</name>
<accession>A0A101HK39</accession>
<evidence type="ECO:0000256" key="2">
    <source>
        <dbReference type="ARBA" id="ARBA00022729"/>
    </source>
</evidence>
<dbReference type="GO" id="GO:0006508">
    <property type="term" value="P:proteolysis"/>
    <property type="evidence" value="ECO:0007669"/>
    <property type="project" value="UniProtKB-KW"/>
</dbReference>
<feature type="active site" description="Charge relay system" evidence="6">
    <location>
        <position position="172"/>
    </location>
</feature>
<keyword evidence="5" id="KW-0720">Serine protease</keyword>
<gene>
    <name evidence="9" type="ORF">XD92_0458</name>
</gene>
<dbReference type="GO" id="GO:0004252">
    <property type="term" value="F:serine-type endopeptidase activity"/>
    <property type="evidence" value="ECO:0007669"/>
    <property type="project" value="InterPro"/>
</dbReference>
<dbReference type="SUPFAM" id="SSF50156">
    <property type="entry name" value="PDZ domain-like"/>
    <property type="match status" value="2"/>
</dbReference>
<dbReference type="InterPro" id="IPR051201">
    <property type="entry name" value="Chloro_Bact_Ser_Proteases"/>
</dbReference>
<reference evidence="10" key="1">
    <citation type="journal article" date="2015" name="MBio">
        <title>Genome-Resolved Metagenomic Analysis Reveals Roles for Candidate Phyla and Other Microbial Community Members in Biogeochemical Transformations in Oil Reservoirs.</title>
        <authorList>
            <person name="Hu P."/>
            <person name="Tom L."/>
            <person name="Singh A."/>
            <person name="Thomas B.C."/>
            <person name="Baker B.J."/>
            <person name="Piceno Y.M."/>
            <person name="Andersen G.L."/>
            <person name="Banfield J.F."/>
        </authorList>
    </citation>
    <scope>NUCLEOTIDE SEQUENCE [LARGE SCALE GENOMIC DNA]</scope>
</reference>
<proteinExistence type="predicted"/>
<dbReference type="InterPro" id="IPR001478">
    <property type="entry name" value="PDZ"/>
</dbReference>
<dbReference type="Gene3D" id="2.40.10.120">
    <property type="match status" value="1"/>
</dbReference>
<keyword evidence="2" id="KW-0732">Signal</keyword>
<dbReference type="InterPro" id="IPR036034">
    <property type="entry name" value="PDZ_sf"/>
</dbReference>
<evidence type="ECO:0000256" key="1">
    <source>
        <dbReference type="ARBA" id="ARBA00022670"/>
    </source>
</evidence>
<sequence>MNKSNTKNVIAIVLVAILSSVTTLFGYHLISEKGGKAFSDYADNTATEEMGMLANSFGQDKNMVLTSLTTDEGFPDFTEAAARSVDGVVHVKTKTIRQQQYFNPFDFFFGFGDRMPAQPREQVGFGSGVIISKDGYIITNNHVVENATEVSVTLNDEREFTAKVVGTDRMSDIALLKIDGDDFPYLTFGNSDALKVGEWVLAVGNPFNLTSTVTAGIVSAKNRGNVMGGGLGIQSFIQIDAAVNPGNSGGALVNTRGELVGINTAIYSQTGNFTGYAFAVPISIAGKVASDLKEYGTVQRAVLGIQVPNIENIRRTDPERARELSQLKGVLVEDFTDRSAAKAAGIEKGDVLTAINNVPIRNFAELQSQLNRYRPGDKISVTVDRKGEKRTFNVVLKNDEGSTEITRKADASSVLGATFKPLSDQQKRTLGISSGIEVVSVDSKGLFRKEGINKGFIIMRMNNLPVNSQEDVDNIVAATLTREDKVVLIAGFYPNGRTQYIAIDLTAK</sequence>
<dbReference type="Pfam" id="PF13365">
    <property type="entry name" value="Trypsin_2"/>
    <property type="match status" value="1"/>
</dbReference>
<feature type="domain" description="PDZ" evidence="8">
    <location>
        <begin position="287"/>
        <end position="387"/>
    </location>
</feature>
<evidence type="ECO:0000313" key="10">
    <source>
        <dbReference type="Proteomes" id="UP000053860"/>
    </source>
</evidence>
<dbReference type="PANTHER" id="PTHR43343">
    <property type="entry name" value="PEPTIDASE S12"/>
    <property type="match status" value="1"/>
</dbReference>